<gene>
    <name evidence="1" type="ORF">DY251_07715</name>
</gene>
<organism evidence="1 2">
    <name type="scientific">Mesorhizobium denitrificans</name>
    <dbReference type="NCBI Taxonomy" id="2294114"/>
    <lineage>
        <taxon>Bacteria</taxon>
        <taxon>Pseudomonadati</taxon>
        <taxon>Pseudomonadota</taxon>
        <taxon>Alphaproteobacteria</taxon>
        <taxon>Hyphomicrobiales</taxon>
        <taxon>Phyllobacteriaceae</taxon>
        <taxon>Mesorhizobium</taxon>
    </lineage>
</organism>
<evidence type="ECO:0000313" key="1">
    <source>
        <dbReference type="EMBL" id="RFC68153.1"/>
    </source>
</evidence>
<reference evidence="2" key="1">
    <citation type="submission" date="2018-08" db="EMBL/GenBank/DDBJ databases">
        <authorList>
            <person name="Im W.T."/>
        </authorList>
    </citation>
    <scope>NUCLEOTIDE SEQUENCE [LARGE SCALE GENOMIC DNA]</scope>
    <source>
        <strain evidence="2">LA-28</strain>
    </source>
</reference>
<proteinExistence type="predicted"/>
<keyword evidence="2" id="KW-1185">Reference proteome</keyword>
<dbReference type="RefSeq" id="WP_116623296.1">
    <property type="nucleotide sequence ID" value="NZ_QURN01000005.1"/>
</dbReference>
<protein>
    <submittedName>
        <fullName evidence="1">Uncharacterized protein</fullName>
    </submittedName>
</protein>
<comment type="caution">
    <text evidence="1">The sequence shown here is derived from an EMBL/GenBank/DDBJ whole genome shotgun (WGS) entry which is preliminary data.</text>
</comment>
<dbReference type="EMBL" id="QURN01000005">
    <property type="protein sequence ID" value="RFC68153.1"/>
    <property type="molecule type" value="Genomic_DNA"/>
</dbReference>
<evidence type="ECO:0000313" key="2">
    <source>
        <dbReference type="Proteomes" id="UP000262379"/>
    </source>
</evidence>
<sequence length="129" mass="14506">MPFKSFSKPAQTVVLDHMRGCIVELEMFVSALFADDDVEGAESYHSVVHDKVKRVRELFDRIHPEIKAAEEKRERANAERINMLNYALEELFEPPQPPREAHSITLAPIARAQGRNAPHGAGNGDCARD</sequence>
<dbReference type="AlphaFoldDB" id="A0A371XG44"/>
<name>A0A371XG44_9HYPH</name>
<dbReference type="Proteomes" id="UP000262379">
    <property type="component" value="Unassembled WGS sequence"/>
</dbReference>
<accession>A0A371XG44</accession>